<name>A0A9X1R420_9FLAO</name>
<dbReference type="InterPro" id="IPR003795">
    <property type="entry name" value="DUF192"/>
</dbReference>
<gene>
    <name evidence="1" type="ORF">K8344_08560</name>
</gene>
<organism evidence="1 2">
    <name type="scientific">Aequorivita xiaoshiensis</name>
    <dbReference type="NCBI Taxonomy" id="2874476"/>
    <lineage>
        <taxon>Bacteria</taxon>
        <taxon>Pseudomonadati</taxon>
        <taxon>Bacteroidota</taxon>
        <taxon>Flavobacteriia</taxon>
        <taxon>Flavobacteriales</taxon>
        <taxon>Flavobacteriaceae</taxon>
        <taxon>Aequorivita</taxon>
    </lineage>
</organism>
<evidence type="ECO:0000313" key="2">
    <source>
        <dbReference type="Proteomes" id="UP001139462"/>
    </source>
</evidence>
<protein>
    <submittedName>
        <fullName evidence="1">DUF192 domain-containing protein</fullName>
    </submittedName>
</protein>
<accession>A0A9X1R420</accession>
<dbReference type="InterPro" id="IPR038695">
    <property type="entry name" value="Saro_0823-like_sf"/>
</dbReference>
<dbReference type="EMBL" id="JAIRBB010000006">
    <property type="protein sequence ID" value="MCG2431168.1"/>
    <property type="molecule type" value="Genomic_DNA"/>
</dbReference>
<keyword evidence="2" id="KW-1185">Reference proteome</keyword>
<dbReference type="Gene3D" id="2.60.120.1140">
    <property type="entry name" value="Protein of unknown function DUF192"/>
    <property type="match status" value="1"/>
</dbReference>
<dbReference type="Proteomes" id="UP001139462">
    <property type="component" value="Unassembled WGS sequence"/>
</dbReference>
<dbReference type="PANTHER" id="PTHR37953">
    <property type="entry name" value="UPF0127 PROTEIN MJ1496"/>
    <property type="match status" value="1"/>
</dbReference>
<sequence>MKKLFISAAIVGSMLTLYNCKDAPKTETKILTKEVTFKKEGELELFKAENDSVIAKLDIEIADDDYKTQTGLMYRRSMDEDQGMLFIFDNMQMRSFYMKNTEFALDIIYFNSDMEIVSIQKNAQPFNETSLPSESPAQYVLEVNAGLSDKWNLEKGDKIRYTRN</sequence>
<evidence type="ECO:0000313" key="1">
    <source>
        <dbReference type="EMBL" id="MCG2431168.1"/>
    </source>
</evidence>
<reference evidence="1" key="1">
    <citation type="submission" date="2021-09" db="EMBL/GenBank/DDBJ databases">
        <title>Genome of Aequorivita sp. strain F64183.</title>
        <authorList>
            <person name="Wang Y."/>
        </authorList>
    </citation>
    <scope>NUCLEOTIDE SEQUENCE</scope>
    <source>
        <strain evidence="1">F64183</strain>
    </source>
</reference>
<dbReference type="Pfam" id="PF02643">
    <property type="entry name" value="DUF192"/>
    <property type="match status" value="1"/>
</dbReference>
<dbReference type="PANTHER" id="PTHR37953:SF1">
    <property type="entry name" value="UPF0127 PROTEIN MJ1496"/>
    <property type="match status" value="1"/>
</dbReference>
<proteinExistence type="predicted"/>
<dbReference type="RefSeq" id="WP_237608314.1">
    <property type="nucleotide sequence ID" value="NZ_JAIRBB010000006.1"/>
</dbReference>
<dbReference type="AlphaFoldDB" id="A0A9X1R420"/>
<comment type="caution">
    <text evidence="1">The sequence shown here is derived from an EMBL/GenBank/DDBJ whole genome shotgun (WGS) entry which is preliminary data.</text>
</comment>